<dbReference type="Proteomes" id="UP000000263">
    <property type="component" value="Chromosome"/>
</dbReference>
<dbReference type="Pfam" id="PF13561">
    <property type="entry name" value="adh_short_C2"/>
    <property type="match status" value="1"/>
</dbReference>
<proteinExistence type="inferred from homology"/>
<dbReference type="RefSeq" id="WP_011998016.1">
    <property type="nucleotide sequence ID" value="NC_009767.1"/>
</dbReference>
<dbReference type="InterPro" id="IPR002347">
    <property type="entry name" value="SDR_fam"/>
</dbReference>
<accession>A7NGM0</accession>
<dbReference type="PANTHER" id="PTHR42760:SF124">
    <property type="entry name" value="SHORT-CHAIN DEHYDROGENASE_REDUCTASE"/>
    <property type="match status" value="1"/>
</dbReference>
<comment type="similarity">
    <text evidence="1">Belongs to the short-chain dehydrogenases/reductases (SDR) family.</text>
</comment>
<dbReference type="InterPro" id="IPR020904">
    <property type="entry name" value="Sc_DH/Rdtase_CS"/>
</dbReference>
<dbReference type="eggNOG" id="COG1028">
    <property type="taxonomic scope" value="Bacteria"/>
</dbReference>
<keyword evidence="4" id="KW-1185">Reference proteome</keyword>
<dbReference type="InterPro" id="IPR036291">
    <property type="entry name" value="NAD(P)-bd_dom_sf"/>
</dbReference>
<protein>
    <submittedName>
        <fullName evidence="3">Short-chain dehydrogenase/reductase SDR</fullName>
    </submittedName>
</protein>
<organism evidence="3 4">
    <name type="scientific">Roseiflexus castenholzii (strain DSM 13941 / HLO8)</name>
    <dbReference type="NCBI Taxonomy" id="383372"/>
    <lineage>
        <taxon>Bacteria</taxon>
        <taxon>Bacillati</taxon>
        <taxon>Chloroflexota</taxon>
        <taxon>Chloroflexia</taxon>
        <taxon>Chloroflexales</taxon>
        <taxon>Roseiflexineae</taxon>
        <taxon>Roseiflexaceae</taxon>
        <taxon>Roseiflexus</taxon>
    </lineage>
</organism>
<dbReference type="Gene3D" id="3.40.50.720">
    <property type="entry name" value="NAD(P)-binding Rossmann-like Domain"/>
    <property type="match status" value="1"/>
</dbReference>
<evidence type="ECO:0000313" key="3">
    <source>
        <dbReference type="EMBL" id="ABU56613.1"/>
    </source>
</evidence>
<dbReference type="CDD" id="cd05233">
    <property type="entry name" value="SDR_c"/>
    <property type="match status" value="1"/>
</dbReference>
<dbReference type="HOGENOM" id="CLU_010194_1_3_0"/>
<evidence type="ECO:0000313" key="4">
    <source>
        <dbReference type="Proteomes" id="UP000000263"/>
    </source>
</evidence>
<name>A7NGM0_ROSCS</name>
<dbReference type="AlphaFoldDB" id="A7NGM0"/>
<evidence type="ECO:0000256" key="2">
    <source>
        <dbReference type="ARBA" id="ARBA00023002"/>
    </source>
</evidence>
<dbReference type="KEGG" id="rca:Rcas_0483"/>
<dbReference type="NCBIfam" id="NF005559">
    <property type="entry name" value="PRK07231.1"/>
    <property type="match status" value="1"/>
</dbReference>
<dbReference type="PRINTS" id="PR00081">
    <property type="entry name" value="GDHRDH"/>
</dbReference>
<keyword evidence="2" id="KW-0560">Oxidoreductase</keyword>
<dbReference type="PANTHER" id="PTHR42760">
    <property type="entry name" value="SHORT-CHAIN DEHYDROGENASES/REDUCTASES FAMILY MEMBER"/>
    <property type="match status" value="1"/>
</dbReference>
<dbReference type="SUPFAM" id="SSF51735">
    <property type="entry name" value="NAD(P)-binding Rossmann-fold domains"/>
    <property type="match status" value="1"/>
</dbReference>
<evidence type="ECO:0000256" key="1">
    <source>
        <dbReference type="ARBA" id="ARBA00006484"/>
    </source>
</evidence>
<gene>
    <name evidence="3" type="ordered locus">Rcas_0483</name>
</gene>
<dbReference type="STRING" id="383372.Rcas_0483"/>
<sequence length="260" mass="27884">MQRLKNKIALITGAARGIGRGIALCMAEEGADVVLNDLPPGMPEVVDVRSTAAEIETLGRRALVVYGDVASRDAVERMVATAVEQFGRIDIVVANAAFSIRELVVEAQWEHVLRTIEVTQFGVFHTCQAAARHMVARGGPGKIIIIGSILSQIPLPTSAAYNMAKAAVNQFAPTLAAELAPYRINVNVINPGYIDTPGERKFATEEELQRAAQQIPWGRLGTPRDIGRAAVFLASDDADYMTGSALCVDGGYRVGMRLPS</sequence>
<dbReference type="OrthoDB" id="9803333at2"/>
<dbReference type="GO" id="GO:0016616">
    <property type="term" value="F:oxidoreductase activity, acting on the CH-OH group of donors, NAD or NADP as acceptor"/>
    <property type="evidence" value="ECO:0007669"/>
    <property type="project" value="TreeGrafter"/>
</dbReference>
<dbReference type="EMBL" id="CP000804">
    <property type="protein sequence ID" value="ABU56613.1"/>
    <property type="molecule type" value="Genomic_DNA"/>
</dbReference>
<reference evidence="3 4" key="1">
    <citation type="submission" date="2007-08" db="EMBL/GenBank/DDBJ databases">
        <title>Complete sequence of Roseiflexus castenholzii DSM 13941.</title>
        <authorList>
            <consortium name="US DOE Joint Genome Institute"/>
            <person name="Copeland A."/>
            <person name="Lucas S."/>
            <person name="Lapidus A."/>
            <person name="Barry K."/>
            <person name="Glavina del Rio T."/>
            <person name="Dalin E."/>
            <person name="Tice H."/>
            <person name="Pitluck S."/>
            <person name="Thompson L.S."/>
            <person name="Brettin T."/>
            <person name="Bruce D."/>
            <person name="Detter J.C."/>
            <person name="Han C."/>
            <person name="Tapia R."/>
            <person name="Schmutz J."/>
            <person name="Larimer F."/>
            <person name="Land M."/>
            <person name="Hauser L."/>
            <person name="Kyrpides N."/>
            <person name="Mikhailova N."/>
            <person name="Bryant D.A."/>
            <person name="Hanada S."/>
            <person name="Tsukatani Y."/>
            <person name="Richardson P."/>
        </authorList>
    </citation>
    <scope>NUCLEOTIDE SEQUENCE [LARGE SCALE GENOMIC DNA]</scope>
    <source>
        <strain evidence="4">DSM 13941 / HLO8</strain>
    </source>
</reference>
<dbReference type="PRINTS" id="PR00080">
    <property type="entry name" value="SDRFAMILY"/>
</dbReference>
<dbReference type="FunFam" id="3.40.50.720:FF:000084">
    <property type="entry name" value="Short-chain dehydrogenase reductase"/>
    <property type="match status" value="1"/>
</dbReference>
<dbReference type="PROSITE" id="PS00061">
    <property type="entry name" value="ADH_SHORT"/>
    <property type="match status" value="1"/>
</dbReference>